<evidence type="ECO:0000256" key="1">
    <source>
        <dbReference type="SAM" id="MobiDB-lite"/>
    </source>
</evidence>
<dbReference type="PANTHER" id="PTHR11102">
    <property type="entry name" value="SEL-1-LIKE PROTEIN"/>
    <property type="match status" value="1"/>
</dbReference>
<name>A0A562RDL9_9BURK</name>
<organism evidence="2 3">
    <name type="scientific">Pseudoduganella lurida</name>
    <dbReference type="NCBI Taxonomy" id="1036180"/>
    <lineage>
        <taxon>Bacteria</taxon>
        <taxon>Pseudomonadati</taxon>
        <taxon>Pseudomonadota</taxon>
        <taxon>Betaproteobacteria</taxon>
        <taxon>Burkholderiales</taxon>
        <taxon>Oxalobacteraceae</taxon>
        <taxon>Telluria group</taxon>
        <taxon>Pseudoduganella</taxon>
    </lineage>
</organism>
<protein>
    <recommendedName>
        <fullName evidence="4">Sel1 repeat family protein</fullName>
    </recommendedName>
</protein>
<reference evidence="2 3" key="1">
    <citation type="journal article" date="2015" name="Stand. Genomic Sci.">
        <title>Genomic Encyclopedia of Bacterial and Archaeal Type Strains, Phase III: the genomes of soil and plant-associated and newly described type strains.</title>
        <authorList>
            <person name="Whitman W.B."/>
            <person name="Woyke T."/>
            <person name="Klenk H.P."/>
            <person name="Zhou Y."/>
            <person name="Lilburn T.G."/>
            <person name="Beck B.J."/>
            <person name="De Vos P."/>
            <person name="Vandamme P."/>
            <person name="Eisen J.A."/>
            <person name="Garrity G."/>
            <person name="Hugenholtz P."/>
            <person name="Kyrpides N.C."/>
        </authorList>
    </citation>
    <scope>NUCLEOTIDE SEQUENCE [LARGE SCALE GENOMIC DNA]</scope>
    <source>
        <strain evidence="2 3">CGMCC 1.10822</strain>
    </source>
</reference>
<dbReference type="InterPro" id="IPR006597">
    <property type="entry name" value="Sel1-like"/>
</dbReference>
<dbReference type="EMBL" id="VLLB01000003">
    <property type="protein sequence ID" value="TWI66506.1"/>
    <property type="molecule type" value="Genomic_DNA"/>
</dbReference>
<evidence type="ECO:0000313" key="3">
    <source>
        <dbReference type="Proteomes" id="UP000318431"/>
    </source>
</evidence>
<comment type="caution">
    <text evidence="2">The sequence shown here is derived from an EMBL/GenBank/DDBJ whole genome shotgun (WGS) entry which is preliminary data.</text>
</comment>
<dbReference type="SMART" id="SM00671">
    <property type="entry name" value="SEL1"/>
    <property type="match status" value="3"/>
</dbReference>
<keyword evidence="3" id="KW-1185">Reference proteome</keyword>
<dbReference type="AlphaFoldDB" id="A0A562RDL9"/>
<dbReference type="Pfam" id="PF08238">
    <property type="entry name" value="Sel1"/>
    <property type="match status" value="3"/>
</dbReference>
<dbReference type="SUPFAM" id="SSF81901">
    <property type="entry name" value="HCP-like"/>
    <property type="match status" value="1"/>
</dbReference>
<dbReference type="Proteomes" id="UP000318431">
    <property type="component" value="Unassembled WGS sequence"/>
</dbReference>
<evidence type="ECO:0008006" key="4">
    <source>
        <dbReference type="Google" id="ProtNLM"/>
    </source>
</evidence>
<sequence length="219" mass="23956">MNKPQDKHPIRMNTLGRLMGIIGISLAIALALQGSAQAGFAEGATAYNNRNYAQAYRTILPLARAGNADAEHLLGLMYYMGRGVQQDYKQALQWHRRAALQGKADAQYVVGAMYYTGNAVIQDHRQAVTWFRKAAEQGHADAQQVLGLMYRYHIGGMPEDNVLAYMLWNLAAAGGNANAAEQRAAVARKMTPEQIEEGQALSAAWQPGKPLPRTSRTGD</sequence>
<proteinExistence type="predicted"/>
<dbReference type="Gene3D" id="1.25.40.10">
    <property type="entry name" value="Tetratricopeptide repeat domain"/>
    <property type="match status" value="1"/>
</dbReference>
<feature type="region of interest" description="Disordered" evidence="1">
    <location>
        <begin position="190"/>
        <end position="219"/>
    </location>
</feature>
<dbReference type="PANTHER" id="PTHR11102:SF160">
    <property type="entry name" value="ERAD-ASSOCIATED E3 UBIQUITIN-PROTEIN LIGASE COMPONENT HRD3"/>
    <property type="match status" value="1"/>
</dbReference>
<evidence type="ECO:0000313" key="2">
    <source>
        <dbReference type="EMBL" id="TWI66506.1"/>
    </source>
</evidence>
<accession>A0A562RDL9</accession>
<dbReference type="InterPro" id="IPR011990">
    <property type="entry name" value="TPR-like_helical_dom_sf"/>
</dbReference>
<dbReference type="InterPro" id="IPR050767">
    <property type="entry name" value="Sel1_AlgK"/>
</dbReference>
<gene>
    <name evidence="2" type="ORF">IP91_02323</name>
</gene>